<evidence type="ECO:0000313" key="2">
    <source>
        <dbReference type="EMBL" id="MBB5937737.1"/>
    </source>
</evidence>
<organism evidence="2 3">
    <name type="scientific">Streptomyces zagrosensis</name>
    <dbReference type="NCBI Taxonomy" id="1042984"/>
    <lineage>
        <taxon>Bacteria</taxon>
        <taxon>Bacillati</taxon>
        <taxon>Actinomycetota</taxon>
        <taxon>Actinomycetes</taxon>
        <taxon>Kitasatosporales</taxon>
        <taxon>Streptomycetaceae</taxon>
        <taxon>Streptomyces</taxon>
    </lineage>
</organism>
<name>A0A7W9QEH0_9ACTN</name>
<feature type="region of interest" description="Disordered" evidence="1">
    <location>
        <begin position="60"/>
        <end position="93"/>
    </location>
</feature>
<sequence>MLTGLMVSNSWTKNKERQALCSIFLRRERPRWEGCADGGAAAEEGVPAKEAAHGVPYRVRTRGGVQGSGTSAAQNLAKARRKSAKRQRREAAGEGLGVAWQGGGLWLAGRVVEAYGPTATR</sequence>
<keyword evidence="3" id="KW-1185">Reference proteome</keyword>
<comment type="caution">
    <text evidence="2">The sequence shown here is derived from an EMBL/GenBank/DDBJ whole genome shotgun (WGS) entry which is preliminary data.</text>
</comment>
<evidence type="ECO:0000256" key="1">
    <source>
        <dbReference type="SAM" id="MobiDB-lite"/>
    </source>
</evidence>
<dbReference type="AlphaFoldDB" id="A0A7W9QEH0"/>
<dbReference type="EMBL" id="JACHJL010000013">
    <property type="protein sequence ID" value="MBB5937737.1"/>
    <property type="molecule type" value="Genomic_DNA"/>
</dbReference>
<evidence type="ECO:0000313" key="3">
    <source>
        <dbReference type="Proteomes" id="UP000588098"/>
    </source>
</evidence>
<dbReference type="Proteomes" id="UP000588098">
    <property type="component" value="Unassembled WGS sequence"/>
</dbReference>
<feature type="compositionally biased region" description="Basic residues" evidence="1">
    <location>
        <begin position="78"/>
        <end position="88"/>
    </location>
</feature>
<gene>
    <name evidence="2" type="ORF">FHS42_004821</name>
</gene>
<reference evidence="2 3" key="1">
    <citation type="submission" date="2020-08" db="EMBL/GenBank/DDBJ databases">
        <title>Genomic Encyclopedia of Type Strains, Phase III (KMG-III): the genomes of soil and plant-associated and newly described type strains.</title>
        <authorList>
            <person name="Whitman W."/>
        </authorList>
    </citation>
    <scope>NUCLEOTIDE SEQUENCE [LARGE SCALE GENOMIC DNA]</scope>
    <source>
        <strain evidence="2 3">CECT 8305</strain>
    </source>
</reference>
<proteinExistence type="predicted"/>
<accession>A0A7W9QEH0</accession>
<protein>
    <submittedName>
        <fullName evidence="2">Uncharacterized protein</fullName>
    </submittedName>
</protein>